<keyword evidence="1" id="KW-0175">Coiled coil</keyword>
<evidence type="ECO:0000313" key="4">
    <source>
        <dbReference type="Proteomes" id="UP000824540"/>
    </source>
</evidence>
<dbReference type="EMBL" id="JAFBMS010000245">
    <property type="protein sequence ID" value="KAG9332305.1"/>
    <property type="molecule type" value="Genomic_DNA"/>
</dbReference>
<proteinExistence type="predicted"/>
<feature type="region of interest" description="Disordered" evidence="2">
    <location>
        <begin position="422"/>
        <end position="443"/>
    </location>
</feature>
<feature type="compositionally biased region" description="Basic and acidic residues" evidence="2">
    <location>
        <begin position="430"/>
        <end position="443"/>
    </location>
</feature>
<dbReference type="OrthoDB" id="3437960at2759"/>
<dbReference type="AlphaFoldDB" id="A0A8T2MW12"/>
<accession>A0A8T2MW12</accession>
<protein>
    <submittedName>
        <fullName evidence="3">Uncharacterized protein</fullName>
    </submittedName>
</protein>
<gene>
    <name evidence="3" type="ORF">JZ751_015407</name>
</gene>
<keyword evidence="4" id="KW-1185">Reference proteome</keyword>
<sequence>MSDVARGSFKTQLASVMEFLLSAAVCEITKIFEGSLSDSRVEIARSREEVVRLKRQLDVLERKLKEANAETGNATGQTFDPRCYAQVPDTGAGPEMAKSLPEDHMHPQGESCPLQSLQVHCTVKDELQVTELGSVTIFQDHVHIKEEMREEPESEVLLEDRGQEEPNAAAQEPITHPASPADSSPEGKLRRALALQKKYSLQGSSCLSETLQSQAESTLGWRVRAGPGLSSAPVQRLLEVPSLTGSGRIRVPPGPPGGGSVLEGQGNAVLMSSVAVGDTVTIESPLTSEHTNGTGTTDHAWTCSESTSEVSAADRLQGKLPHVAGQQTVTPARWCREKEQGDRGDVPAPVGGTPNRDVVNFVKSRYVTTQSSSAPQRHHLRLRDAQLSFWTQAYTHMQLSWCEVKSAVSLEMEIVGEVESECAVGQGKGESSKRGNERDKELC</sequence>
<dbReference type="Proteomes" id="UP000824540">
    <property type="component" value="Unassembled WGS sequence"/>
</dbReference>
<evidence type="ECO:0000313" key="3">
    <source>
        <dbReference type="EMBL" id="KAG9332305.1"/>
    </source>
</evidence>
<evidence type="ECO:0000256" key="2">
    <source>
        <dbReference type="SAM" id="MobiDB-lite"/>
    </source>
</evidence>
<evidence type="ECO:0000256" key="1">
    <source>
        <dbReference type="SAM" id="Coils"/>
    </source>
</evidence>
<organism evidence="3 4">
    <name type="scientific">Albula glossodonta</name>
    <name type="common">roundjaw bonefish</name>
    <dbReference type="NCBI Taxonomy" id="121402"/>
    <lineage>
        <taxon>Eukaryota</taxon>
        <taxon>Metazoa</taxon>
        <taxon>Chordata</taxon>
        <taxon>Craniata</taxon>
        <taxon>Vertebrata</taxon>
        <taxon>Euteleostomi</taxon>
        <taxon>Actinopterygii</taxon>
        <taxon>Neopterygii</taxon>
        <taxon>Teleostei</taxon>
        <taxon>Albuliformes</taxon>
        <taxon>Albulidae</taxon>
        <taxon>Albula</taxon>
    </lineage>
</organism>
<reference evidence="3" key="1">
    <citation type="thesis" date="2021" institute="BYU ScholarsArchive" country="Provo, UT, USA">
        <title>Applications of and Algorithms for Genome Assembly and Genomic Analyses with an Emphasis on Marine Teleosts.</title>
        <authorList>
            <person name="Pickett B.D."/>
        </authorList>
    </citation>
    <scope>NUCLEOTIDE SEQUENCE</scope>
    <source>
        <strain evidence="3">HI-2016</strain>
    </source>
</reference>
<feature type="region of interest" description="Disordered" evidence="2">
    <location>
        <begin position="162"/>
        <end position="189"/>
    </location>
</feature>
<comment type="caution">
    <text evidence="3">The sequence shown here is derived from an EMBL/GenBank/DDBJ whole genome shotgun (WGS) entry which is preliminary data.</text>
</comment>
<name>A0A8T2MW12_9TELE</name>
<feature type="coiled-coil region" evidence="1">
    <location>
        <begin position="36"/>
        <end position="77"/>
    </location>
</feature>